<evidence type="ECO:0000313" key="1">
    <source>
        <dbReference type="EMBL" id="MFH4974968.1"/>
    </source>
</evidence>
<dbReference type="AlphaFoldDB" id="A0ABD6EDP3"/>
<dbReference type="InterPro" id="IPR036865">
    <property type="entry name" value="CRAL-TRIO_dom_sf"/>
</dbReference>
<name>A0ABD6EDP3_9BILA</name>
<dbReference type="Proteomes" id="UP001608902">
    <property type="component" value="Unassembled WGS sequence"/>
</dbReference>
<dbReference type="SUPFAM" id="SSF46938">
    <property type="entry name" value="CRAL/TRIO N-terminal domain"/>
    <property type="match status" value="1"/>
</dbReference>
<organism evidence="1 2">
    <name type="scientific">Gnathostoma spinigerum</name>
    <dbReference type="NCBI Taxonomy" id="75299"/>
    <lineage>
        <taxon>Eukaryota</taxon>
        <taxon>Metazoa</taxon>
        <taxon>Ecdysozoa</taxon>
        <taxon>Nematoda</taxon>
        <taxon>Chromadorea</taxon>
        <taxon>Rhabditida</taxon>
        <taxon>Spirurina</taxon>
        <taxon>Gnathostomatomorpha</taxon>
        <taxon>Gnathostomatoidea</taxon>
        <taxon>Gnathostomatidae</taxon>
        <taxon>Gnathostoma</taxon>
    </lineage>
</organism>
<comment type="caution">
    <text evidence="1">The sequence shown here is derived from an EMBL/GenBank/DDBJ whole genome shotgun (WGS) entry which is preliminary data.</text>
</comment>
<sequence length="110" mass="12805">MLTASDFDDDSFEISAQNREAVEAIRRMIGQEAAADPYCTPFNLLRWIIAYEYNLEEVAKKVKRHLQIRKIKHLDRVPTHFEDLDKVISTYAPITIVGRNKKDDNKVAFH</sequence>
<dbReference type="Gene3D" id="3.40.525.10">
    <property type="entry name" value="CRAL-TRIO lipid binding domain"/>
    <property type="match status" value="1"/>
</dbReference>
<gene>
    <name evidence="1" type="ORF">AB6A40_001677</name>
</gene>
<dbReference type="InterPro" id="IPR053302">
    <property type="entry name" value="CRAL-TRIO_domain"/>
</dbReference>
<dbReference type="PANTHER" id="PTHR47159:SF2">
    <property type="entry name" value="CRAL-TRIO DOMAIN-CONTAINING PROTEIN"/>
    <property type="match status" value="1"/>
</dbReference>
<dbReference type="PANTHER" id="PTHR47159">
    <property type="entry name" value="PROTEIN CBG07705-RELATED"/>
    <property type="match status" value="1"/>
</dbReference>
<keyword evidence="2" id="KW-1185">Reference proteome</keyword>
<evidence type="ECO:0000313" key="2">
    <source>
        <dbReference type="Proteomes" id="UP001608902"/>
    </source>
</evidence>
<reference evidence="1 2" key="1">
    <citation type="submission" date="2024-08" db="EMBL/GenBank/DDBJ databases">
        <title>Gnathostoma spinigerum genome.</title>
        <authorList>
            <person name="Gonzalez-Bertolin B."/>
            <person name="Monzon S."/>
            <person name="Zaballos A."/>
            <person name="Jimenez P."/>
            <person name="Dekumyoy P."/>
            <person name="Varona S."/>
            <person name="Cuesta I."/>
            <person name="Sumanam S."/>
            <person name="Adisakwattana P."/>
            <person name="Gasser R.B."/>
            <person name="Hernandez-Gonzalez A."/>
            <person name="Young N.D."/>
            <person name="Perteguer M.J."/>
        </authorList>
    </citation>
    <scope>NUCLEOTIDE SEQUENCE [LARGE SCALE GENOMIC DNA]</scope>
    <source>
        <strain evidence="1">AL3</strain>
        <tissue evidence="1">Liver</tissue>
    </source>
</reference>
<accession>A0ABD6EDP3</accession>
<protein>
    <submittedName>
        <fullName evidence="1">Uncharacterized protein</fullName>
    </submittedName>
</protein>
<dbReference type="EMBL" id="JBGFUD010000650">
    <property type="protein sequence ID" value="MFH4974968.1"/>
    <property type="molecule type" value="Genomic_DNA"/>
</dbReference>
<dbReference type="InterPro" id="IPR036273">
    <property type="entry name" value="CRAL/TRIO_N_dom_sf"/>
</dbReference>
<proteinExistence type="predicted"/>